<dbReference type="PANTHER" id="PTHR41517">
    <property type="entry name" value="1,2-DIOXYGENASE PROTEIN-RELATED"/>
    <property type="match status" value="1"/>
</dbReference>
<accession>A0A2I7N9M8</accession>
<dbReference type="InterPro" id="IPR047183">
    <property type="entry name" value="GDO-like"/>
</dbReference>
<dbReference type="Proteomes" id="UP000236655">
    <property type="component" value="Chromosome"/>
</dbReference>
<dbReference type="EMBL" id="CP024847">
    <property type="protein sequence ID" value="AUR53167.1"/>
    <property type="molecule type" value="Genomic_DNA"/>
</dbReference>
<sequence>MPAIVPHVMLPDFSFTKTVITSVDLSKELVTDYRATTPNCLASFITILTNESINCAANATSHLFVVIAGSGTAKFADGEISWKERDVFAIPGGAKDILLTANANSVLYWVNDEPILSYLGVSPHRQIFAPTLFPAEKIIAFANQFNQDEKAQMRNRNGVLLGNEACPLTKTITPSLWALFNVIEPNSTQLPHRHNSVALDLSLSAKAGVYTLMGPELDENGTIKNAQRFDWGNGVGFITPPGWWHAHINESDESAIVLPVQDAGLQTYMRTLFIQFSSKR</sequence>
<dbReference type="OrthoDB" id="285029at2"/>
<dbReference type="AlphaFoldDB" id="A0A2I7N9M8"/>
<name>A0A2I7N9M8_9NEIS</name>
<protein>
    <submittedName>
        <fullName evidence="1">Cupin</fullName>
    </submittedName>
</protein>
<evidence type="ECO:0000313" key="2">
    <source>
        <dbReference type="Proteomes" id="UP000236655"/>
    </source>
</evidence>
<dbReference type="InterPro" id="IPR014710">
    <property type="entry name" value="RmlC-like_jellyroll"/>
</dbReference>
<dbReference type="KEGG" id="nba:CUN60_06785"/>
<dbReference type="InterPro" id="IPR011051">
    <property type="entry name" value="RmlC_Cupin_sf"/>
</dbReference>
<gene>
    <name evidence="1" type="ORF">CUN60_06785</name>
</gene>
<dbReference type="SUPFAM" id="SSF51182">
    <property type="entry name" value="RmlC-like cupins"/>
    <property type="match status" value="1"/>
</dbReference>
<proteinExistence type="predicted"/>
<dbReference type="CDD" id="cd02216">
    <property type="entry name" value="cupin_GDO-like_N"/>
    <property type="match status" value="1"/>
</dbReference>
<dbReference type="PANTHER" id="PTHR41517:SF1">
    <property type="entry name" value="CUPIN"/>
    <property type="match status" value="1"/>
</dbReference>
<organism evidence="1 2">
    <name type="scientific">Aquella oligotrophica</name>
    <dbReference type="NCBI Taxonomy" id="2067065"/>
    <lineage>
        <taxon>Bacteria</taxon>
        <taxon>Pseudomonadati</taxon>
        <taxon>Pseudomonadota</taxon>
        <taxon>Betaproteobacteria</taxon>
        <taxon>Neisseriales</taxon>
        <taxon>Neisseriaceae</taxon>
        <taxon>Aquella</taxon>
    </lineage>
</organism>
<reference evidence="2" key="1">
    <citation type="submission" date="2017-11" db="EMBL/GenBank/DDBJ databases">
        <authorList>
            <person name="Chan K.G."/>
            <person name="Lee L.S."/>
        </authorList>
    </citation>
    <scope>NUCLEOTIDE SEQUENCE [LARGE SCALE GENOMIC DNA]</scope>
    <source>
        <strain evidence="2">DSM 100970</strain>
    </source>
</reference>
<dbReference type="Gene3D" id="2.60.120.10">
    <property type="entry name" value="Jelly Rolls"/>
    <property type="match status" value="2"/>
</dbReference>
<keyword evidence="2" id="KW-1185">Reference proteome</keyword>
<evidence type="ECO:0000313" key="1">
    <source>
        <dbReference type="EMBL" id="AUR53167.1"/>
    </source>
</evidence>
<dbReference type="GO" id="GO:0051213">
    <property type="term" value="F:dioxygenase activity"/>
    <property type="evidence" value="ECO:0007669"/>
    <property type="project" value="InterPro"/>
</dbReference>